<organism evidence="4 5">
    <name type="scientific">Leptocoma aspasia</name>
    <dbReference type="NCBI Taxonomy" id="2585812"/>
    <lineage>
        <taxon>Eukaryota</taxon>
        <taxon>Metazoa</taxon>
        <taxon>Chordata</taxon>
        <taxon>Craniata</taxon>
        <taxon>Vertebrata</taxon>
        <taxon>Euteleostomi</taxon>
        <taxon>Archelosauria</taxon>
        <taxon>Archosauria</taxon>
        <taxon>Dinosauria</taxon>
        <taxon>Saurischia</taxon>
        <taxon>Theropoda</taxon>
        <taxon>Coelurosauria</taxon>
        <taxon>Aves</taxon>
        <taxon>Neognathae</taxon>
        <taxon>Neoaves</taxon>
        <taxon>Telluraves</taxon>
        <taxon>Australaves</taxon>
        <taxon>Passeriformes</taxon>
        <taxon>Passeroidea</taxon>
        <taxon>Nectariniidae</taxon>
        <taxon>Leptocoma</taxon>
    </lineage>
</organism>
<dbReference type="GO" id="GO:0005886">
    <property type="term" value="C:plasma membrane"/>
    <property type="evidence" value="ECO:0007669"/>
    <property type="project" value="TreeGrafter"/>
</dbReference>
<protein>
    <submittedName>
        <fullName evidence="4">KLRBC protein</fullName>
    </submittedName>
</protein>
<dbReference type="InterPro" id="IPR016186">
    <property type="entry name" value="C-type_lectin-like/link_sf"/>
</dbReference>
<keyword evidence="1" id="KW-0472">Membrane</keyword>
<dbReference type="OrthoDB" id="538816at2759"/>
<evidence type="ECO:0000256" key="2">
    <source>
        <dbReference type="ARBA" id="ARBA00023157"/>
    </source>
</evidence>
<dbReference type="Proteomes" id="UP000558164">
    <property type="component" value="Unassembled WGS sequence"/>
</dbReference>
<gene>
    <name evidence="4" type="primary">Klrb1c</name>
    <name evidence="4" type="ORF">LEPASP_R15282</name>
</gene>
<reference evidence="4 5" key="1">
    <citation type="submission" date="2019-09" db="EMBL/GenBank/DDBJ databases">
        <title>Bird 10,000 Genomes (B10K) Project - Family phase.</title>
        <authorList>
            <person name="Zhang G."/>
        </authorList>
    </citation>
    <scope>NUCLEOTIDE SEQUENCE [LARGE SCALE GENOMIC DNA]</scope>
    <source>
        <strain evidence="4">B10K-DU-001-35</strain>
        <tissue evidence="4">Muscle</tissue>
    </source>
</reference>
<dbReference type="PROSITE" id="PS50041">
    <property type="entry name" value="C_TYPE_LECTIN_2"/>
    <property type="match status" value="1"/>
</dbReference>
<dbReference type="PANTHER" id="PTHR46784:SF1">
    <property type="entry name" value="KILLER CELL LECTIN-LIKE RECEPTOR SUBFAMILY B MEMBER 1"/>
    <property type="match status" value="1"/>
</dbReference>
<dbReference type="InterPro" id="IPR051527">
    <property type="entry name" value="KLR_subfamily_B"/>
</dbReference>
<evidence type="ECO:0000259" key="3">
    <source>
        <dbReference type="PROSITE" id="PS50041"/>
    </source>
</evidence>
<name>A0A7L0VL35_9PASE</name>
<dbReference type="PANTHER" id="PTHR46784">
    <property type="entry name" value="KILLER CELL LECTIN-LIKE RECEPTOR SUBFAMILY B MEMBER 1"/>
    <property type="match status" value="1"/>
</dbReference>
<feature type="domain" description="C-type lectin" evidence="3">
    <location>
        <begin position="1"/>
        <end position="73"/>
    </location>
</feature>
<dbReference type="AlphaFoldDB" id="A0A7L0VL35"/>
<dbReference type="Gene3D" id="3.10.100.10">
    <property type="entry name" value="Mannose-Binding Protein A, subunit A"/>
    <property type="match status" value="1"/>
</dbReference>
<keyword evidence="5" id="KW-1185">Reference proteome</keyword>
<dbReference type="EMBL" id="VXAX01006460">
    <property type="protein sequence ID" value="NXL79657.1"/>
    <property type="molecule type" value="Genomic_DNA"/>
</dbReference>
<evidence type="ECO:0000256" key="1">
    <source>
        <dbReference type="ARBA" id="ARBA00022989"/>
    </source>
</evidence>
<dbReference type="GO" id="GO:0009986">
    <property type="term" value="C:cell surface"/>
    <property type="evidence" value="ECO:0007669"/>
    <property type="project" value="TreeGrafter"/>
</dbReference>
<keyword evidence="1" id="KW-1133">Transmembrane helix</keyword>
<dbReference type="InterPro" id="IPR016187">
    <property type="entry name" value="CTDL_fold"/>
</dbReference>
<comment type="caution">
    <text evidence="4">The sequence shown here is derived from an EMBL/GenBank/DDBJ whole genome shotgun (WGS) entry which is preliminary data.</text>
</comment>
<evidence type="ECO:0000313" key="4">
    <source>
        <dbReference type="EMBL" id="NXL79657.1"/>
    </source>
</evidence>
<sequence>EFLNDSLQKPTRHFWIGLSVPVAGAGWTWENGSDLDQDQLQVDLGELPGACGTLRGNGIYPQNCDTRLQWICHRESAEI</sequence>
<dbReference type="SUPFAM" id="SSF56436">
    <property type="entry name" value="C-type lectin-like"/>
    <property type="match status" value="1"/>
</dbReference>
<accession>A0A7L0VL35</accession>
<feature type="non-terminal residue" evidence="4">
    <location>
        <position position="79"/>
    </location>
</feature>
<dbReference type="GO" id="GO:0038023">
    <property type="term" value="F:signaling receptor activity"/>
    <property type="evidence" value="ECO:0007669"/>
    <property type="project" value="TreeGrafter"/>
</dbReference>
<keyword evidence="1" id="KW-0812">Transmembrane</keyword>
<feature type="non-terminal residue" evidence="4">
    <location>
        <position position="1"/>
    </location>
</feature>
<dbReference type="Pfam" id="PF00059">
    <property type="entry name" value="Lectin_C"/>
    <property type="match status" value="1"/>
</dbReference>
<dbReference type="InterPro" id="IPR001304">
    <property type="entry name" value="C-type_lectin-like"/>
</dbReference>
<keyword evidence="2" id="KW-1015">Disulfide bond</keyword>
<proteinExistence type="predicted"/>
<dbReference type="GO" id="GO:0042269">
    <property type="term" value="P:regulation of natural killer cell mediated cytotoxicity"/>
    <property type="evidence" value="ECO:0007669"/>
    <property type="project" value="TreeGrafter"/>
</dbReference>
<evidence type="ECO:0000313" key="5">
    <source>
        <dbReference type="Proteomes" id="UP000558164"/>
    </source>
</evidence>